<protein>
    <recommendedName>
        <fullName evidence="1">Enoyl reductase (ER) domain-containing protein</fullName>
    </recommendedName>
</protein>
<keyword evidence="3" id="KW-1185">Reference proteome</keyword>
<dbReference type="OrthoDB" id="201656at2759"/>
<proteinExistence type="predicted"/>
<dbReference type="HOGENOM" id="CLU_026673_3_3_1"/>
<dbReference type="SMART" id="SM00829">
    <property type="entry name" value="PKS_ER"/>
    <property type="match status" value="1"/>
</dbReference>
<dbReference type="InterPro" id="IPR013154">
    <property type="entry name" value="ADH-like_N"/>
</dbReference>
<dbReference type="Pfam" id="PF08240">
    <property type="entry name" value="ADH_N"/>
    <property type="match status" value="1"/>
</dbReference>
<evidence type="ECO:0000259" key="1">
    <source>
        <dbReference type="SMART" id="SM00829"/>
    </source>
</evidence>
<dbReference type="PANTHER" id="PTHR11695">
    <property type="entry name" value="ALCOHOL DEHYDROGENASE RELATED"/>
    <property type="match status" value="1"/>
</dbReference>
<evidence type="ECO:0000313" key="3">
    <source>
        <dbReference type="Proteomes" id="UP000028045"/>
    </source>
</evidence>
<dbReference type="CDD" id="cd08267">
    <property type="entry name" value="MDR1"/>
    <property type="match status" value="1"/>
</dbReference>
<dbReference type="SUPFAM" id="SSF51735">
    <property type="entry name" value="NAD(P)-binding Rossmann-fold domains"/>
    <property type="match status" value="1"/>
</dbReference>
<dbReference type="PANTHER" id="PTHR11695:SF294">
    <property type="entry name" value="RETICULON-4-INTERACTING PROTEIN 1, MITOCHONDRIAL"/>
    <property type="match status" value="1"/>
</dbReference>
<organism evidence="2 3">
    <name type="scientific">Stachybotrys chartarum (strain CBS 109288 / IBT 7711)</name>
    <name type="common">Toxic black mold</name>
    <name type="synonym">Stilbospora chartarum</name>
    <dbReference type="NCBI Taxonomy" id="1280523"/>
    <lineage>
        <taxon>Eukaryota</taxon>
        <taxon>Fungi</taxon>
        <taxon>Dikarya</taxon>
        <taxon>Ascomycota</taxon>
        <taxon>Pezizomycotina</taxon>
        <taxon>Sordariomycetes</taxon>
        <taxon>Hypocreomycetidae</taxon>
        <taxon>Hypocreales</taxon>
        <taxon>Stachybotryaceae</taxon>
        <taxon>Stachybotrys</taxon>
    </lineage>
</organism>
<dbReference type="Pfam" id="PF13602">
    <property type="entry name" value="ADH_zinc_N_2"/>
    <property type="match status" value="1"/>
</dbReference>
<dbReference type="SUPFAM" id="SSF50129">
    <property type="entry name" value="GroES-like"/>
    <property type="match status" value="1"/>
</dbReference>
<dbReference type="InterPro" id="IPR020843">
    <property type="entry name" value="ER"/>
</dbReference>
<gene>
    <name evidence="2" type="ORF">S7711_09937</name>
</gene>
<accession>A0A084AUV7</accession>
<evidence type="ECO:0000313" key="2">
    <source>
        <dbReference type="EMBL" id="KEY69086.1"/>
    </source>
</evidence>
<dbReference type="AlphaFoldDB" id="A0A084AUV7"/>
<dbReference type="EMBL" id="KL648551">
    <property type="protein sequence ID" value="KEY69086.1"/>
    <property type="molecule type" value="Genomic_DNA"/>
</dbReference>
<dbReference type="InterPro" id="IPR050700">
    <property type="entry name" value="YIM1/Zinc_Alcohol_DH_Fams"/>
</dbReference>
<dbReference type="Gene3D" id="3.90.180.10">
    <property type="entry name" value="Medium-chain alcohol dehydrogenases, catalytic domain"/>
    <property type="match status" value="1"/>
</dbReference>
<dbReference type="Gene3D" id="3.40.50.720">
    <property type="entry name" value="NAD(P)-binding Rossmann-like Domain"/>
    <property type="match status" value="1"/>
</dbReference>
<dbReference type="GO" id="GO:0016491">
    <property type="term" value="F:oxidoreductase activity"/>
    <property type="evidence" value="ECO:0007669"/>
    <property type="project" value="InterPro"/>
</dbReference>
<dbReference type="InterPro" id="IPR036291">
    <property type="entry name" value="NAD(P)-bd_dom_sf"/>
</dbReference>
<dbReference type="Proteomes" id="UP000028045">
    <property type="component" value="Unassembled WGS sequence"/>
</dbReference>
<reference evidence="2 3" key="1">
    <citation type="journal article" date="2014" name="BMC Genomics">
        <title>Comparative genome sequencing reveals chemotype-specific gene clusters in the toxigenic black mold Stachybotrys.</title>
        <authorList>
            <person name="Semeiks J."/>
            <person name="Borek D."/>
            <person name="Otwinowski Z."/>
            <person name="Grishin N.V."/>
        </authorList>
    </citation>
    <scope>NUCLEOTIDE SEQUENCE [LARGE SCALE GENOMIC DNA]</scope>
    <source>
        <strain evidence="3">CBS 109288 / IBT 7711</strain>
    </source>
</reference>
<sequence length="336" mass="36413">MKAWTFTHGGFPQALQESDLPIDTSPLKPTEVLVRTKAASLNPIDAQLMGYPLLGSLPESIMPAHKVVGEDFSGIVQEAGADSGFHTGDEVFGIVYFAPNGSLSETIRVDANRPGQTIVLPKPTVWSFEEAAAIPLIWLTASTLVAKVEGYMSESKKLVVLGGSSSCGMYVSYIAKLRGWNVVATCSGKKADFARNMGANDIIDYTTENVAARVKAFGPDAIIDCVGGSECIGLARRYVTIVGDKASTDRLSMGGRFTYLSNPRMIWRAIVGRFGLGPSYTCINLEYNEAWLKKALTVPKDKIHIDSSFEFSEVRKGFERLNSGRVQGKVIIRVSS</sequence>
<feature type="domain" description="Enoyl reductase (ER)" evidence="1">
    <location>
        <begin position="10"/>
        <end position="332"/>
    </location>
</feature>
<dbReference type="InterPro" id="IPR011032">
    <property type="entry name" value="GroES-like_sf"/>
</dbReference>
<name>A0A084AUV7_STACB</name>